<evidence type="ECO:0000256" key="1">
    <source>
        <dbReference type="SAM" id="Phobius"/>
    </source>
</evidence>
<dbReference type="KEGG" id="hsn:DV733_03835"/>
<dbReference type="GeneID" id="39846966"/>
<evidence type="ECO:0000313" key="3">
    <source>
        <dbReference type="Proteomes" id="UP000296706"/>
    </source>
</evidence>
<dbReference type="STRING" id="1457250.GCA_000755225_03067"/>
<keyword evidence="1" id="KW-0812">Transmembrane</keyword>
<organism evidence="2 3">
    <name type="scientific">Halapricum salinum</name>
    <dbReference type="NCBI Taxonomy" id="1457250"/>
    <lineage>
        <taxon>Archaea</taxon>
        <taxon>Methanobacteriati</taxon>
        <taxon>Methanobacteriota</taxon>
        <taxon>Stenosarchaea group</taxon>
        <taxon>Halobacteria</taxon>
        <taxon>Halobacteriales</taxon>
        <taxon>Haloarculaceae</taxon>
        <taxon>Halapricum</taxon>
    </lineage>
</organism>
<dbReference type="AlphaFoldDB" id="A0A4D6H952"/>
<sequence>MTETATGSDLGIGLAMAFGALGLVGAAVMYLAAETQEIAAGGFALAVIAGGLAVAALHVYGG</sequence>
<protein>
    <submittedName>
        <fullName evidence="2">Uncharacterized protein</fullName>
    </submittedName>
</protein>
<reference evidence="2 3" key="1">
    <citation type="journal article" date="2019" name="Nat. Commun.">
        <title>A new type of DNA phosphorothioation-based antiviral system in archaea.</title>
        <authorList>
            <person name="Xiong L."/>
            <person name="Liu S."/>
            <person name="Chen S."/>
            <person name="Xiao Y."/>
            <person name="Zhu B."/>
            <person name="Gao Y."/>
            <person name="Zhang Y."/>
            <person name="Chen B."/>
            <person name="Luo J."/>
            <person name="Deng Z."/>
            <person name="Chen X."/>
            <person name="Wang L."/>
            <person name="Chen S."/>
        </authorList>
    </citation>
    <scope>NUCLEOTIDE SEQUENCE [LARGE SCALE GENOMIC DNA]</scope>
    <source>
        <strain evidence="2 3">CBA1105</strain>
    </source>
</reference>
<feature type="transmembrane region" description="Helical" evidence="1">
    <location>
        <begin position="38"/>
        <end position="60"/>
    </location>
</feature>
<name>A0A4D6H952_9EURY</name>
<accession>A0A4D6H952</accession>
<dbReference type="Pfam" id="PF24369">
    <property type="entry name" value="DUF7525"/>
    <property type="match status" value="1"/>
</dbReference>
<feature type="transmembrane region" description="Helical" evidence="1">
    <location>
        <begin position="12"/>
        <end position="32"/>
    </location>
</feature>
<gene>
    <name evidence="2" type="ORF">DV733_03835</name>
</gene>
<dbReference type="RefSeq" id="WP_049993866.1">
    <property type="nucleotide sequence ID" value="NZ_CP031310.1"/>
</dbReference>
<dbReference type="InterPro" id="IPR055947">
    <property type="entry name" value="DUF7525"/>
</dbReference>
<evidence type="ECO:0000313" key="2">
    <source>
        <dbReference type="EMBL" id="QCC50419.1"/>
    </source>
</evidence>
<keyword evidence="1" id="KW-0472">Membrane</keyword>
<dbReference type="Proteomes" id="UP000296706">
    <property type="component" value="Chromosome"/>
</dbReference>
<proteinExistence type="predicted"/>
<keyword evidence="3" id="KW-1185">Reference proteome</keyword>
<keyword evidence="1" id="KW-1133">Transmembrane helix</keyword>
<dbReference type="EMBL" id="CP031310">
    <property type="protein sequence ID" value="QCC50419.1"/>
    <property type="molecule type" value="Genomic_DNA"/>
</dbReference>